<keyword evidence="3" id="KW-1185">Reference proteome</keyword>
<organism evidence="2 3">
    <name type="scientific">Porphyromonas uenonis 60-3</name>
    <dbReference type="NCBI Taxonomy" id="596327"/>
    <lineage>
        <taxon>Bacteria</taxon>
        <taxon>Pseudomonadati</taxon>
        <taxon>Bacteroidota</taxon>
        <taxon>Bacteroidia</taxon>
        <taxon>Bacteroidales</taxon>
        <taxon>Porphyromonadaceae</taxon>
        <taxon>Porphyromonas</taxon>
    </lineage>
</organism>
<dbReference type="Proteomes" id="UP000003303">
    <property type="component" value="Unassembled WGS sequence"/>
</dbReference>
<feature type="signal peptide" evidence="1">
    <location>
        <begin position="1"/>
        <end position="27"/>
    </location>
</feature>
<evidence type="ECO:0000313" key="3">
    <source>
        <dbReference type="Proteomes" id="UP000003303"/>
    </source>
</evidence>
<evidence type="ECO:0000256" key="1">
    <source>
        <dbReference type="SAM" id="SignalP"/>
    </source>
</evidence>
<dbReference type="EMBL" id="ACLR01000182">
    <property type="protein sequence ID" value="EEK16362.1"/>
    <property type="molecule type" value="Genomic_DNA"/>
</dbReference>
<dbReference type="RefSeq" id="WP_007365803.1">
    <property type="nucleotide sequence ID" value="NZ_ACLR01000182.1"/>
</dbReference>
<dbReference type="AlphaFoldDB" id="C2MD26"/>
<keyword evidence="1" id="KW-0732">Signal</keyword>
<dbReference type="STRING" id="596327.PORUE0001_0347"/>
<gene>
    <name evidence="2" type="ORF">PORUE0001_0347</name>
</gene>
<evidence type="ECO:0008006" key="4">
    <source>
        <dbReference type="Google" id="ProtNLM"/>
    </source>
</evidence>
<proteinExistence type="predicted"/>
<dbReference type="Gene3D" id="2.40.160.60">
    <property type="entry name" value="Outer membrane protein transport protein (OMPP1/FadL/TodX)"/>
    <property type="match status" value="1"/>
</dbReference>
<reference evidence="2 3" key="1">
    <citation type="submission" date="2009-04" db="EMBL/GenBank/DDBJ databases">
        <authorList>
            <person name="Sebastian Y."/>
            <person name="Madupu R."/>
            <person name="Durkin A.S."/>
            <person name="Torralba M."/>
            <person name="Methe B."/>
            <person name="Sutton G.G."/>
            <person name="Strausberg R.L."/>
            <person name="Nelson K.E."/>
        </authorList>
    </citation>
    <scope>NUCLEOTIDE SEQUENCE [LARGE SCALE GENOMIC DNA]</scope>
    <source>
        <strain evidence="2 3">60-3</strain>
    </source>
</reference>
<protein>
    <recommendedName>
        <fullName evidence="4">Outer membrane protein transport protein, Ompp1/FadL/TodX family</fullName>
    </recommendedName>
</protein>
<name>C2MD26_9PORP</name>
<dbReference type="eggNOG" id="COG2067">
    <property type="taxonomic scope" value="Bacteria"/>
</dbReference>
<comment type="caution">
    <text evidence="2">The sequence shown here is derived from an EMBL/GenBank/DDBJ whole genome shotgun (WGS) entry which is preliminary data.</text>
</comment>
<evidence type="ECO:0000313" key="2">
    <source>
        <dbReference type="EMBL" id="EEK16362.1"/>
    </source>
</evidence>
<dbReference type="SUPFAM" id="SSF56935">
    <property type="entry name" value="Porins"/>
    <property type="match status" value="1"/>
</dbReference>
<dbReference type="OrthoDB" id="1491239at2"/>
<sequence length="435" mass="47953">MSRHIARITTIVTLLATIFLMPITASAQSNNTESPYSRFGLGRLDKQTPHALRGMGGLTTAIRDNMIINPANPASYTAVDSMTFLFDFGLSTGMNMLSEAGKRDTRMVGNFDYATALIPLGKHFAASAGLVPYSTVGYRYGTKVSVPGVQDHYAAHAYKGEGNLQEVYLGFAWKPLPYWSLGVNASYLFGNIQHERRITYDIKESLNPTFLDHLRIRSVGVRIGTQGIIPLSAEGHQINIGLTYEPKLPMWSRQLSLQTETVTGKGAQVIQTDTITSKSLFARPHVFSAGLAYQIENKLIAGADVKYSRWGEALATNQSLDYQGVDQWQVALGMSWIPNERSSSYGQRIAYRAGLQGENAYLRIPNSLGGHNSYYQIGANLGLGLPLVDRRSHVDVTLGYSYLLPSSRTGLAEHYLTLGVALRFNEAWFNPIKLD</sequence>
<accession>C2MD26</accession>
<feature type="chain" id="PRO_5002916536" description="Outer membrane protein transport protein, Ompp1/FadL/TodX family" evidence="1">
    <location>
        <begin position="28"/>
        <end position="435"/>
    </location>
</feature>